<dbReference type="InterPro" id="IPR006283">
    <property type="entry name" value="ThiL-like"/>
</dbReference>
<keyword evidence="5" id="KW-1185">Reference proteome</keyword>
<keyword evidence="1" id="KW-0808">Transferase</keyword>
<dbReference type="PANTHER" id="PTHR30270">
    <property type="entry name" value="THIAMINE-MONOPHOSPHATE KINASE"/>
    <property type="match status" value="1"/>
</dbReference>
<dbReference type="InterPro" id="IPR036676">
    <property type="entry name" value="PurM-like_C_sf"/>
</dbReference>
<dbReference type="CDD" id="cd02194">
    <property type="entry name" value="ThiL"/>
    <property type="match status" value="1"/>
</dbReference>
<comment type="similarity">
    <text evidence="1">Belongs to the thiamine-monophosphate kinase family.</text>
</comment>
<feature type="binding site" evidence="1">
    <location>
        <begin position="122"/>
        <end position="123"/>
    </location>
    <ligand>
        <name>ATP</name>
        <dbReference type="ChEBI" id="CHEBI:30616"/>
    </ligand>
</feature>
<comment type="caution">
    <text evidence="1">Lacks conserved residue(s) required for the propagation of feature annotation.</text>
</comment>
<feature type="binding site" evidence="1">
    <location>
        <position position="74"/>
    </location>
    <ligand>
        <name>Mg(2+)</name>
        <dbReference type="ChEBI" id="CHEBI:18420"/>
        <label>3</label>
    </ligand>
</feature>
<feature type="binding site" evidence="1">
    <location>
        <position position="219"/>
    </location>
    <ligand>
        <name>Mg(2+)</name>
        <dbReference type="ChEBI" id="CHEBI:18420"/>
        <label>3</label>
    </ligand>
</feature>
<evidence type="ECO:0000256" key="1">
    <source>
        <dbReference type="HAMAP-Rule" id="MF_02128"/>
    </source>
</evidence>
<dbReference type="GO" id="GO:0009030">
    <property type="term" value="F:thiamine-phosphate kinase activity"/>
    <property type="evidence" value="ECO:0007669"/>
    <property type="project" value="UniProtKB-UniRule"/>
</dbReference>
<dbReference type="EC" id="2.7.4.16" evidence="1"/>
<dbReference type="InterPro" id="IPR010918">
    <property type="entry name" value="PurM-like_C_dom"/>
</dbReference>
<protein>
    <recommendedName>
        <fullName evidence="1">Thiamine-monophosphate kinase</fullName>
        <shortName evidence="1">TMP kinase</shortName>
        <shortName evidence="1">Thiamine-phosphate kinase</shortName>
        <ecNumber evidence="1">2.7.4.16</ecNumber>
    </recommendedName>
</protein>
<comment type="pathway">
    <text evidence="1">Cofactor biosynthesis; thiamine diphosphate biosynthesis; thiamine diphosphate from thiamine phosphate: step 1/1.</text>
</comment>
<sequence>MDNEFDWIRSIQPKTHKQKTVEVGIGDDAAIVRPNDGCDTVLAVDTMVEGVHFTKDTMTAEDIGYKALAVNLSDIAAMGAVPLYYIVSIAVPKTGWSQEETRGIYRGMAELAEIHEIDLIGGDTVSINGPLVISVTIGGEVEKDCRLLRQNAQAGDIVFVTGPLGRSPYGLDHLLEYGRERADEMPAVYPYVEAHQRPFPQVAIGRFLACQDVRIALNDISDGIAHEAKEIAEASGAAVILEWESLPVDEKLKEAPLSKQEDWVLYGGEEFQLVGTVSAQDWFILKREAKEHGFELTAVGEVTAGEGVFLRRNDTIEQISRSGYTHF</sequence>
<feature type="domain" description="PurM-like C-terminal" evidence="3">
    <location>
        <begin position="213"/>
        <end position="310"/>
    </location>
</feature>
<accession>A0A1H9TD90</accession>
<comment type="catalytic activity">
    <reaction evidence="1">
        <text>thiamine phosphate + ATP = thiamine diphosphate + ADP</text>
        <dbReference type="Rhea" id="RHEA:15913"/>
        <dbReference type="ChEBI" id="CHEBI:30616"/>
        <dbReference type="ChEBI" id="CHEBI:37575"/>
        <dbReference type="ChEBI" id="CHEBI:58937"/>
        <dbReference type="ChEBI" id="CHEBI:456216"/>
        <dbReference type="EC" id="2.7.4.16"/>
    </reaction>
</comment>
<dbReference type="GO" id="GO:0009229">
    <property type="term" value="P:thiamine diphosphate biosynthetic process"/>
    <property type="evidence" value="ECO:0007669"/>
    <property type="project" value="UniProtKB-UniRule"/>
</dbReference>
<feature type="binding site" evidence="1">
    <location>
        <position position="74"/>
    </location>
    <ligand>
        <name>Mg(2+)</name>
        <dbReference type="ChEBI" id="CHEBI:18420"/>
        <label>4</label>
    </ligand>
</feature>
<keyword evidence="1 4" id="KW-0418">Kinase</keyword>
<gene>
    <name evidence="1" type="primary">thiL</name>
    <name evidence="4" type="ORF">SAMN05444126_10993</name>
</gene>
<dbReference type="Proteomes" id="UP000199318">
    <property type="component" value="Unassembled WGS sequence"/>
</dbReference>
<feature type="binding site" evidence="1">
    <location>
        <position position="74"/>
    </location>
    <ligand>
        <name>Mg(2+)</name>
        <dbReference type="ChEBI" id="CHEBI:18420"/>
        <label>2</label>
    </ligand>
</feature>
<comment type="miscellaneous">
    <text evidence="1">Reaction mechanism of ThiL seems to utilize a direct, inline transfer of the gamma-phosphate of ATP to TMP rather than a phosphorylated enzyme intermediate.</text>
</comment>
<feature type="binding site" evidence="1">
    <location>
        <position position="105"/>
    </location>
    <ligand>
        <name>ATP</name>
        <dbReference type="ChEBI" id="CHEBI:30616"/>
    </ligand>
</feature>
<feature type="domain" description="PurM-like N-terminal" evidence="2">
    <location>
        <begin position="26"/>
        <end position="141"/>
    </location>
</feature>
<feature type="binding site" evidence="1">
    <location>
        <position position="269"/>
    </location>
    <ligand>
        <name>substrate</name>
    </ligand>
</feature>
<dbReference type="SUPFAM" id="SSF56042">
    <property type="entry name" value="PurM C-terminal domain-like"/>
    <property type="match status" value="1"/>
</dbReference>
<keyword evidence="1" id="KW-0784">Thiamine biosynthesis</keyword>
<feature type="binding site" evidence="1">
    <location>
        <position position="45"/>
    </location>
    <ligand>
        <name>Mg(2+)</name>
        <dbReference type="ChEBI" id="CHEBI:18420"/>
        <label>2</label>
    </ligand>
</feature>
<dbReference type="AlphaFoldDB" id="A0A1H9TD90"/>
<dbReference type="InterPro" id="IPR016188">
    <property type="entry name" value="PurM-like_N"/>
</dbReference>
<keyword evidence="1" id="KW-0547">Nucleotide-binding</keyword>
<dbReference type="PIRSF" id="PIRSF005303">
    <property type="entry name" value="Thiam_monoph_kin"/>
    <property type="match status" value="1"/>
</dbReference>
<feature type="binding site" evidence="1">
    <location>
        <position position="28"/>
    </location>
    <ligand>
        <name>Mg(2+)</name>
        <dbReference type="ChEBI" id="CHEBI:18420"/>
        <label>3</label>
    </ligand>
</feature>
<dbReference type="UniPathway" id="UPA00060">
    <property type="reaction ID" value="UER00142"/>
</dbReference>
<comment type="function">
    <text evidence="1">Catalyzes the ATP-dependent phosphorylation of thiamine-monophosphate (TMP) to form thiamine-pyrophosphate (TPP), the active form of vitamin B1.</text>
</comment>
<keyword evidence="1" id="KW-0460">Magnesium</keyword>
<dbReference type="GO" id="GO:0009228">
    <property type="term" value="P:thiamine biosynthetic process"/>
    <property type="evidence" value="ECO:0007669"/>
    <property type="project" value="UniProtKB-KW"/>
</dbReference>
<dbReference type="SUPFAM" id="SSF55326">
    <property type="entry name" value="PurM N-terminal domain-like"/>
    <property type="match status" value="1"/>
</dbReference>
<feature type="binding site" evidence="1">
    <location>
        <position position="123"/>
    </location>
    <ligand>
        <name>Mg(2+)</name>
        <dbReference type="ChEBI" id="CHEBI:18420"/>
        <label>1</label>
    </ligand>
</feature>
<feature type="binding site" evidence="1">
    <location>
        <position position="222"/>
    </location>
    <ligand>
        <name>Mg(2+)</name>
        <dbReference type="ChEBI" id="CHEBI:18420"/>
        <label>5</label>
    </ligand>
</feature>
<name>A0A1H9TD90_9BACI</name>
<dbReference type="GO" id="GO:0005524">
    <property type="term" value="F:ATP binding"/>
    <property type="evidence" value="ECO:0007669"/>
    <property type="project" value="UniProtKB-UniRule"/>
</dbReference>
<organism evidence="4 5">
    <name type="scientific">Salisediminibacterium halotolerans</name>
    <dbReference type="NCBI Taxonomy" id="517425"/>
    <lineage>
        <taxon>Bacteria</taxon>
        <taxon>Bacillati</taxon>
        <taxon>Bacillota</taxon>
        <taxon>Bacilli</taxon>
        <taxon>Bacillales</taxon>
        <taxon>Bacillaceae</taxon>
        <taxon>Salisediminibacterium</taxon>
    </lineage>
</organism>
<evidence type="ECO:0000313" key="5">
    <source>
        <dbReference type="Proteomes" id="UP000199318"/>
    </source>
</evidence>
<dbReference type="Pfam" id="PF00586">
    <property type="entry name" value="AIRS"/>
    <property type="match status" value="1"/>
</dbReference>
<dbReference type="HAMAP" id="MF_02128">
    <property type="entry name" value="TMP_kinase"/>
    <property type="match status" value="1"/>
</dbReference>
<dbReference type="OrthoDB" id="9802811at2"/>
<feature type="binding site" evidence="1">
    <location>
        <position position="149"/>
    </location>
    <ligand>
        <name>ATP</name>
        <dbReference type="ChEBI" id="CHEBI:30616"/>
    </ligand>
</feature>
<dbReference type="Gene3D" id="3.90.650.10">
    <property type="entry name" value="PurM-like C-terminal domain"/>
    <property type="match status" value="1"/>
</dbReference>
<reference evidence="5" key="1">
    <citation type="submission" date="2016-10" db="EMBL/GenBank/DDBJ databases">
        <authorList>
            <person name="de Groot N.N."/>
        </authorList>
    </citation>
    <scope>NUCLEOTIDE SEQUENCE [LARGE SCALE GENOMIC DNA]</scope>
    <source>
        <strain evidence="5">10nlg</strain>
    </source>
</reference>
<comment type="caution">
    <text evidence="4">The sequence shown here is derived from an EMBL/GenBank/DDBJ whole genome shotgun (WGS) entry which is preliminary data.</text>
</comment>
<dbReference type="STRING" id="1464123.SAMN05444126_10993"/>
<evidence type="ECO:0000259" key="2">
    <source>
        <dbReference type="Pfam" id="PF00586"/>
    </source>
</evidence>
<feature type="binding site" evidence="1">
    <location>
        <position position="52"/>
    </location>
    <ligand>
        <name>substrate</name>
    </ligand>
</feature>
<evidence type="ECO:0000259" key="3">
    <source>
        <dbReference type="Pfam" id="PF02769"/>
    </source>
</evidence>
<keyword evidence="1" id="KW-0067">ATP-binding</keyword>
<feature type="binding site" evidence="1">
    <location>
        <position position="324"/>
    </location>
    <ligand>
        <name>substrate</name>
    </ligand>
</feature>
<feature type="binding site" evidence="1">
    <location>
        <position position="45"/>
    </location>
    <ligand>
        <name>Mg(2+)</name>
        <dbReference type="ChEBI" id="CHEBI:18420"/>
        <label>1</label>
    </ligand>
</feature>
<feature type="binding site" evidence="1">
    <location>
        <position position="28"/>
    </location>
    <ligand>
        <name>Mg(2+)</name>
        <dbReference type="ChEBI" id="CHEBI:18420"/>
        <label>4</label>
    </ligand>
</feature>
<keyword evidence="1" id="KW-0479">Metal-binding</keyword>
<dbReference type="PANTHER" id="PTHR30270:SF0">
    <property type="entry name" value="THIAMINE-MONOPHOSPHATE KINASE"/>
    <property type="match status" value="1"/>
</dbReference>
<dbReference type="InterPro" id="IPR036921">
    <property type="entry name" value="PurM-like_N_sf"/>
</dbReference>
<feature type="binding site" evidence="1">
    <location>
        <position position="221"/>
    </location>
    <ligand>
        <name>ATP</name>
        <dbReference type="ChEBI" id="CHEBI:30616"/>
    </ligand>
</feature>
<dbReference type="GO" id="GO:0000287">
    <property type="term" value="F:magnesium ion binding"/>
    <property type="evidence" value="ECO:0007669"/>
    <property type="project" value="UniProtKB-UniRule"/>
</dbReference>
<evidence type="ECO:0000313" key="4">
    <source>
        <dbReference type="EMBL" id="SER94924.1"/>
    </source>
</evidence>
<dbReference type="Pfam" id="PF02769">
    <property type="entry name" value="AIRS_C"/>
    <property type="match status" value="1"/>
</dbReference>
<dbReference type="EMBL" id="FOGV01000009">
    <property type="protein sequence ID" value="SER94924.1"/>
    <property type="molecule type" value="Genomic_DNA"/>
</dbReference>
<dbReference type="Gene3D" id="3.30.1330.10">
    <property type="entry name" value="PurM-like, N-terminal domain"/>
    <property type="match status" value="1"/>
</dbReference>
<proteinExistence type="inferred from homology"/>
<dbReference type="NCBIfam" id="TIGR01379">
    <property type="entry name" value="thiL"/>
    <property type="match status" value="1"/>
</dbReference>
<dbReference type="RefSeq" id="WP_093072703.1">
    <property type="nucleotide sequence ID" value="NZ_FOGV01000009.1"/>
</dbReference>